<dbReference type="RefSeq" id="WP_022528750.1">
    <property type="nucleotide sequence ID" value="NZ_KI271584.1"/>
</dbReference>
<comment type="similarity">
    <text evidence="1">Belongs to the short-chain dehydrogenases/reductases (SDR) family.</text>
</comment>
<name>U4TWS6_9LACO</name>
<dbReference type="SUPFAM" id="SSF51735">
    <property type="entry name" value="NAD(P)-binding Rossmann-fold domains"/>
    <property type="match status" value="1"/>
</dbReference>
<dbReference type="OrthoDB" id="5786478at2"/>
<dbReference type="Proteomes" id="UP000030647">
    <property type="component" value="Unassembled WGS sequence"/>
</dbReference>
<organism evidence="2 3">
    <name type="scientific">Schleiferilactobacillus shenzhenensis LY-73</name>
    <dbReference type="NCBI Taxonomy" id="1231336"/>
    <lineage>
        <taxon>Bacteria</taxon>
        <taxon>Bacillati</taxon>
        <taxon>Bacillota</taxon>
        <taxon>Bacilli</taxon>
        <taxon>Lactobacillales</taxon>
        <taxon>Lactobacillaceae</taxon>
        <taxon>Schleiferilactobacillus</taxon>
    </lineage>
</organism>
<dbReference type="InterPro" id="IPR036291">
    <property type="entry name" value="NAD(P)-bd_dom_sf"/>
</dbReference>
<proteinExistence type="inferred from homology"/>
<dbReference type="PANTHER" id="PTHR43544">
    <property type="entry name" value="SHORT-CHAIN DEHYDROGENASE/REDUCTASE"/>
    <property type="match status" value="1"/>
</dbReference>
<dbReference type="GO" id="GO:0019748">
    <property type="term" value="P:secondary metabolic process"/>
    <property type="evidence" value="ECO:0007669"/>
    <property type="project" value="TreeGrafter"/>
</dbReference>
<dbReference type="AlphaFoldDB" id="U4TWS6"/>
<sequence length="239" mass="24958">MTITLITGADKGIGFETARELGQQGQHILVGARDRTRGQAAVDRLRADGCTADLVLLDVTKDDTITAAAEQISRDYGALTILINNAGVAFDRHQPASTMPVSTMRQDFDVNFFGLVAVTQAMIPLLKKGTPARIINVSSNMGSLTLASDPTSRYYGVSSLGYQASKAAANFATVCFSKELAAAGITVNAINPGYTDTEFGGSRGGEQTVAEGAAQIVKAATAANFGTGTFTETAGKLPW</sequence>
<keyword evidence="3" id="KW-1185">Reference proteome</keyword>
<dbReference type="GO" id="GO:0005737">
    <property type="term" value="C:cytoplasm"/>
    <property type="evidence" value="ECO:0007669"/>
    <property type="project" value="TreeGrafter"/>
</dbReference>
<gene>
    <name evidence="2" type="ORF">L248_1883</name>
</gene>
<evidence type="ECO:0000313" key="3">
    <source>
        <dbReference type="Proteomes" id="UP000030647"/>
    </source>
</evidence>
<dbReference type="GO" id="GO:0016491">
    <property type="term" value="F:oxidoreductase activity"/>
    <property type="evidence" value="ECO:0007669"/>
    <property type="project" value="TreeGrafter"/>
</dbReference>
<dbReference type="PRINTS" id="PR00081">
    <property type="entry name" value="GDHRDH"/>
</dbReference>
<dbReference type="Gene3D" id="3.40.50.720">
    <property type="entry name" value="NAD(P)-binding Rossmann-like Domain"/>
    <property type="match status" value="1"/>
</dbReference>
<dbReference type="EMBL" id="KI271584">
    <property type="protein sequence ID" value="ERL65807.1"/>
    <property type="molecule type" value="Genomic_DNA"/>
</dbReference>
<dbReference type="PANTHER" id="PTHR43544:SF32">
    <property type="entry name" value="CHAIN DEHYDROGENASE, PUTATIVE (AFU_ORTHOLOGUE AFUA_5G01530)-RELATED"/>
    <property type="match status" value="1"/>
</dbReference>
<dbReference type="InterPro" id="IPR051468">
    <property type="entry name" value="Fungal_SecMetab_SDRs"/>
</dbReference>
<protein>
    <submittedName>
        <fullName evidence="2">Uncharacterized protein</fullName>
    </submittedName>
</protein>
<dbReference type="HOGENOM" id="CLU_010194_9_0_9"/>
<reference evidence="3" key="1">
    <citation type="journal article" date="2013" name="Genome Announc.">
        <title>Whole-Genome Sequencing of Lactobacillus shenzhenensis Strain LY-73T.</title>
        <authorList>
            <person name="Lin Z."/>
            <person name="Liu Z."/>
            <person name="Yang R."/>
            <person name="Zou Y."/>
            <person name="Wan D."/>
            <person name="Chen J."/>
            <person name="Guo M."/>
            <person name="Zhao J."/>
            <person name="Fang C."/>
            <person name="Yang R."/>
            <person name="Liu F."/>
        </authorList>
    </citation>
    <scope>NUCLEOTIDE SEQUENCE [LARGE SCALE GENOMIC DNA]</scope>
    <source>
        <strain evidence="3">LY-73</strain>
    </source>
</reference>
<dbReference type="Pfam" id="PF00106">
    <property type="entry name" value="adh_short"/>
    <property type="match status" value="1"/>
</dbReference>
<dbReference type="eggNOG" id="COG1028">
    <property type="taxonomic scope" value="Bacteria"/>
</dbReference>
<evidence type="ECO:0000256" key="1">
    <source>
        <dbReference type="RuleBase" id="RU000363"/>
    </source>
</evidence>
<dbReference type="STRING" id="1231336.L248_1883"/>
<evidence type="ECO:0000313" key="2">
    <source>
        <dbReference type="EMBL" id="ERL65807.1"/>
    </source>
</evidence>
<dbReference type="PRINTS" id="PR00080">
    <property type="entry name" value="SDRFAMILY"/>
</dbReference>
<dbReference type="InterPro" id="IPR002347">
    <property type="entry name" value="SDR_fam"/>
</dbReference>
<accession>U4TWS6</accession>